<dbReference type="AlphaFoldDB" id="A0A059G1J6"/>
<organism evidence="3 4">
    <name type="scientific">Hyphomonas hirschiana VP5</name>
    <dbReference type="NCBI Taxonomy" id="1280951"/>
    <lineage>
        <taxon>Bacteria</taxon>
        <taxon>Pseudomonadati</taxon>
        <taxon>Pseudomonadota</taxon>
        <taxon>Alphaproteobacteria</taxon>
        <taxon>Hyphomonadales</taxon>
        <taxon>Hyphomonadaceae</taxon>
        <taxon>Hyphomonas</taxon>
    </lineage>
</organism>
<evidence type="ECO:0000256" key="1">
    <source>
        <dbReference type="SAM" id="SignalP"/>
    </source>
</evidence>
<dbReference type="PANTHER" id="PTHR19328">
    <property type="entry name" value="HEDGEHOG-INTERACTING PROTEIN"/>
    <property type="match status" value="1"/>
</dbReference>
<dbReference type="PATRIC" id="fig|1280951.3.peg.523"/>
<dbReference type="InterPro" id="IPR011041">
    <property type="entry name" value="Quinoprot_gluc/sorb_DH_b-prop"/>
</dbReference>
<accession>A0A059G1J6</accession>
<name>A0A059G1J6_9PROT</name>
<reference evidence="3 4" key="1">
    <citation type="submission" date="2013-04" db="EMBL/GenBank/DDBJ databases">
        <title>Hyphomonas hirschiana VP5 Genome Sequencing.</title>
        <authorList>
            <person name="Lai Q."/>
            <person name="Shao Z."/>
        </authorList>
    </citation>
    <scope>NUCLEOTIDE SEQUENCE [LARGE SCALE GENOMIC DNA]</scope>
    <source>
        <strain evidence="3 4">VP5</strain>
    </source>
</reference>
<evidence type="ECO:0000313" key="3">
    <source>
        <dbReference type="EMBL" id="KCZ96529.1"/>
    </source>
</evidence>
<dbReference type="PROSITE" id="PS51257">
    <property type="entry name" value="PROKAR_LIPOPROTEIN"/>
    <property type="match status" value="1"/>
</dbReference>
<dbReference type="Gene3D" id="2.120.10.30">
    <property type="entry name" value="TolB, C-terminal domain"/>
    <property type="match status" value="1"/>
</dbReference>
<evidence type="ECO:0000313" key="4">
    <source>
        <dbReference type="Proteomes" id="UP000025061"/>
    </source>
</evidence>
<keyword evidence="4" id="KW-1185">Reference proteome</keyword>
<proteinExistence type="predicted"/>
<dbReference type="Proteomes" id="UP000025061">
    <property type="component" value="Unassembled WGS sequence"/>
</dbReference>
<evidence type="ECO:0000259" key="2">
    <source>
        <dbReference type="Pfam" id="PF07995"/>
    </source>
</evidence>
<gene>
    <name evidence="3" type="ORF">HHI_02580</name>
</gene>
<dbReference type="Pfam" id="PF07995">
    <property type="entry name" value="GSDH"/>
    <property type="match status" value="1"/>
</dbReference>
<dbReference type="InterPro" id="IPR011042">
    <property type="entry name" value="6-blade_b-propeller_TolB-like"/>
</dbReference>
<feature type="domain" description="Glucose/Sorbosone dehydrogenase" evidence="2">
    <location>
        <begin position="54"/>
        <end position="378"/>
    </location>
</feature>
<feature type="signal peptide" evidence="1">
    <location>
        <begin position="1"/>
        <end position="32"/>
    </location>
</feature>
<dbReference type="OrthoDB" id="9770043at2"/>
<dbReference type="RefSeq" id="WP_011645559.1">
    <property type="nucleotide sequence ID" value="NZ_ARYI01000001.1"/>
</dbReference>
<sequence length="386" mass="40635">MSVFSRLAALGPLAMGPLALILSACGEAPAPAAPEAAAPGAVTGVSLELVTSAEQPWGMAFLPDGGLLFTEKEGGLKFFAAGGTAAPVSGLPEAYIAGQAGYLGLALDPAFESNRMVYVALSTGDDAANSTAVFRGRLSEDNTALENPEQIFKADDRDTAYHYGARLVFGGDGTLFVSLGEGFKYMADAQNPKNTHGTIVRINSDGSIPADNPFADGANGMPEVWSYGHRNVQGLYFDAATDTLWATEHGPRGGDELNIVKPGVNYGWPVITYGVNYDGTVITKETEAEGMAQPETYWVPSIAPAGLTMVTSDKYPGWEGDLFSGGMNGPAGLVLVRIDLEDGKVAGKENLLKDEMSIRDVALAPDGYLYVANKDFDGIFRVVPQF</sequence>
<keyword evidence="1" id="KW-0732">Signal</keyword>
<dbReference type="PANTHER" id="PTHR19328:SF75">
    <property type="entry name" value="ALDOSE SUGAR DEHYDROGENASE YLII"/>
    <property type="match status" value="1"/>
</dbReference>
<dbReference type="SUPFAM" id="SSF50952">
    <property type="entry name" value="Soluble quinoprotein glucose dehydrogenase"/>
    <property type="match status" value="1"/>
</dbReference>
<feature type="chain" id="PRO_5001578460" evidence="1">
    <location>
        <begin position="33"/>
        <end position="386"/>
    </location>
</feature>
<protein>
    <submittedName>
        <fullName evidence="3">Glucose/sorbosone family dehydrogenase</fullName>
    </submittedName>
</protein>
<dbReference type="EMBL" id="ARYI01000001">
    <property type="protein sequence ID" value="KCZ96529.1"/>
    <property type="molecule type" value="Genomic_DNA"/>
</dbReference>
<dbReference type="InterPro" id="IPR012938">
    <property type="entry name" value="Glc/Sorbosone_DH"/>
</dbReference>
<comment type="caution">
    <text evidence="3">The sequence shown here is derived from an EMBL/GenBank/DDBJ whole genome shotgun (WGS) entry which is preliminary data.</text>
</comment>